<dbReference type="Pfam" id="PF02803">
    <property type="entry name" value="Thiolase_C"/>
    <property type="match status" value="1"/>
</dbReference>
<feature type="active site" description="Proton acceptor" evidence="4">
    <location>
        <position position="381"/>
    </location>
</feature>
<evidence type="ECO:0000256" key="3">
    <source>
        <dbReference type="ARBA" id="ARBA00023315"/>
    </source>
</evidence>
<dbReference type="AlphaFoldDB" id="H6WUJ6"/>
<name>H6WUJ6_ISOGA</name>
<dbReference type="InterPro" id="IPR020616">
    <property type="entry name" value="Thiolase_N"/>
</dbReference>
<evidence type="ECO:0000256" key="5">
    <source>
        <dbReference type="RuleBase" id="RU003557"/>
    </source>
</evidence>
<dbReference type="GO" id="GO:0006635">
    <property type="term" value="P:fatty acid beta-oxidation"/>
    <property type="evidence" value="ECO:0007669"/>
    <property type="project" value="TreeGrafter"/>
</dbReference>
<dbReference type="PROSITE" id="PS00737">
    <property type="entry name" value="THIOLASE_2"/>
    <property type="match status" value="1"/>
</dbReference>
<dbReference type="PANTHER" id="PTHR18919:SF107">
    <property type="entry name" value="ACETYL-COA ACETYLTRANSFERASE, CYTOSOLIC"/>
    <property type="match status" value="1"/>
</dbReference>
<dbReference type="InterPro" id="IPR002155">
    <property type="entry name" value="Thiolase"/>
</dbReference>
<evidence type="ECO:0000313" key="8">
    <source>
        <dbReference type="EMBL" id="AFA43560.1"/>
    </source>
</evidence>
<comment type="similarity">
    <text evidence="1 5">Belongs to the thiolase-like superfamily. Thiolase family.</text>
</comment>
<dbReference type="PROSITE" id="PS00099">
    <property type="entry name" value="THIOLASE_3"/>
    <property type="match status" value="1"/>
</dbReference>
<dbReference type="InterPro" id="IPR020617">
    <property type="entry name" value="Thiolase_C"/>
</dbReference>
<dbReference type="EMBL" id="JQ310660">
    <property type="protein sequence ID" value="AFA43560.1"/>
    <property type="molecule type" value="mRNA"/>
</dbReference>
<keyword evidence="3 5" id="KW-0012">Acyltransferase</keyword>
<dbReference type="GO" id="GO:0003985">
    <property type="term" value="F:acetyl-CoA C-acetyltransferase activity"/>
    <property type="evidence" value="ECO:0007669"/>
    <property type="project" value="TreeGrafter"/>
</dbReference>
<dbReference type="InterPro" id="IPR020615">
    <property type="entry name" value="Thiolase_acyl_enz_int_AS"/>
</dbReference>
<dbReference type="PIRSF" id="PIRSF000429">
    <property type="entry name" value="Ac-CoA_Ac_transf"/>
    <property type="match status" value="1"/>
</dbReference>
<dbReference type="CDD" id="cd00751">
    <property type="entry name" value="thiolase"/>
    <property type="match status" value="1"/>
</dbReference>
<feature type="domain" description="Thiolase N-terminal" evidence="6">
    <location>
        <begin position="6"/>
        <end position="264"/>
    </location>
</feature>
<evidence type="ECO:0000256" key="1">
    <source>
        <dbReference type="ARBA" id="ARBA00010982"/>
    </source>
</evidence>
<reference evidence="8" key="1">
    <citation type="submission" date="2011-12" db="EMBL/GenBank/DDBJ databases">
        <title>Isolation and Characterization of a Stress-Dependent 3-ketoacyl-coA thiolase from the Isochrysis sp. CCMM5001.</title>
        <authorList>
            <person name="Yue Y."/>
            <person name="Wan W."/>
            <person name="Liang K."/>
            <person name="Zheng M."/>
        </authorList>
    </citation>
    <scope>NUCLEOTIDE SEQUENCE</scope>
    <source>
        <strain evidence="8">CCMM5001</strain>
    </source>
</reference>
<accession>H6WUJ6</accession>
<feature type="active site" description="Acyl-thioester intermediate" evidence="4">
    <location>
        <position position="90"/>
    </location>
</feature>
<dbReference type="SUPFAM" id="SSF53901">
    <property type="entry name" value="Thiolase-like"/>
    <property type="match status" value="2"/>
</dbReference>
<dbReference type="InterPro" id="IPR020613">
    <property type="entry name" value="Thiolase_CS"/>
</dbReference>
<dbReference type="NCBIfam" id="TIGR01930">
    <property type="entry name" value="AcCoA-C-Actrans"/>
    <property type="match status" value="1"/>
</dbReference>
<proteinExistence type="evidence at transcript level"/>
<dbReference type="GO" id="GO:0005739">
    <property type="term" value="C:mitochondrion"/>
    <property type="evidence" value="ECO:0007669"/>
    <property type="project" value="TreeGrafter"/>
</dbReference>
<dbReference type="InterPro" id="IPR016039">
    <property type="entry name" value="Thiolase-like"/>
</dbReference>
<evidence type="ECO:0000256" key="2">
    <source>
        <dbReference type="ARBA" id="ARBA00022679"/>
    </source>
</evidence>
<organism evidence="8">
    <name type="scientific">Isochrysis galbana</name>
    <name type="common">Marine planktonic alga</name>
    <dbReference type="NCBI Taxonomy" id="37099"/>
    <lineage>
        <taxon>Eukaryota</taxon>
        <taxon>Haptista</taxon>
        <taxon>Haptophyta</taxon>
        <taxon>Prymnesiophyceae</taxon>
        <taxon>Isochrysidales</taxon>
        <taxon>Isochrysidaceae</taxon>
        <taxon>Isochrysis</taxon>
    </lineage>
</organism>
<evidence type="ECO:0000259" key="6">
    <source>
        <dbReference type="Pfam" id="PF00108"/>
    </source>
</evidence>
<evidence type="ECO:0000259" key="7">
    <source>
        <dbReference type="Pfam" id="PF02803"/>
    </source>
</evidence>
<dbReference type="PROSITE" id="PS00098">
    <property type="entry name" value="THIOLASE_1"/>
    <property type="match status" value="1"/>
</dbReference>
<sequence length="395" mass="40465">MSKRLFIVGAKRTAFGAFGGKLKGMTATELAVHSTRAALAAGHVDPQIVGSVIVGNVQQTSGDAAYMARHVALKSGMAESTPALGVNRLCGSGFQAVVSAAHEILLGESEVCVAAGTESMSQAPMAAYGHEVRFGTRLGVNLSLKDTLWAGLTDSHAGCPMGVTAENLASDYSISRAASDAYALSSQHKWQEAHQSGKFAPEIAPIELKGKKGIEIFDTDEHPRETSLEKMGKLPTTFKKDGVVSAASASGICDGAATLIVASEAAVEKYGLTPLCEIVSWASVGVDPTRMGIGPVPAIQAALDKAGMGLDQMGRVEINEAFAPQVLACAQALKLDMSKLNANGGAIALGHPLGASGARITTHLAHAIAHHEVQTAIGAACIGGGQGIALVLKAP</sequence>
<feature type="active site" description="Proton acceptor" evidence="4">
    <location>
        <position position="351"/>
    </location>
</feature>
<dbReference type="FunFam" id="3.40.47.10:FF:000010">
    <property type="entry name" value="Acetyl-CoA acetyltransferase (Thiolase)"/>
    <property type="match status" value="1"/>
</dbReference>
<feature type="domain" description="Thiolase C-terminal" evidence="7">
    <location>
        <begin position="273"/>
        <end position="393"/>
    </location>
</feature>
<protein>
    <submittedName>
        <fullName evidence="8">Mitochondrial 3-ketoacyl-coA thiolase</fullName>
    </submittedName>
</protein>
<dbReference type="Gene3D" id="3.40.47.10">
    <property type="match status" value="2"/>
</dbReference>
<keyword evidence="2 5" id="KW-0808">Transferase</keyword>
<dbReference type="InterPro" id="IPR020610">
    <property type="entry name" value="Thiolase_AS"/>
</dbReference>
<evidence type="ECO:0000256" key="4">
    <source>
        <dbReference type="PIRSR" id="PIRSR000429-1"/>
    </source>
</evidence>
<feature type="non-terminal residue" evidence="8">
    <location>
        <position position="1"/>
    </location>
</feature>
<dbReference type="Pfam" id="PF00108">
    <property type="entry name" value="Thiolase_N"/>
    <property type="match status" value="1"/>
</dbReference>
<dbReference type="PANTHER" id="PTHR18919">
    <property type="entry name" value="ACETYL-COA C-ACYLTRANSFERASE"/>
    <property type="match status" value="1"/>
</dbReference>